<gene>
    <name evidence="2" type="ORF">CNX65_14655</name>
</gene>
<reference evidence="2" key="1">
    <citation type="submission" date="2017-09" db="EMBL/GenBank/DDBJ databases">
        <title>Complete Genome Sequence of ansamitocin-producing Bacterium Actinosynnema pretiosum X47.</title>
        <authorList>
            <person name="Cao G."/>
            <person name="Zong G."/>
            <person name="Zhong C."/>
            <person name="Fu J."/>
        </authorList>
    </citation>
    <scope>NUCLEOTIDE SEQUENCE [LARGE SCALE GENOMIC DNA]</scope>
    <source>
        <strain evidence="2">X47</strain>
    </source>
</reference>
<evidence type="ECO:0000313" key="3">
    <source>
        <dbReference type="Proteomes" id="UP000218505"/>
    </source>
</evidence>
<dbReference type="Pfam" id="PF00550">
    <property type="entry name" value="PP-binding"/>
    <property type="match status" value="1"/>
</dbReference>
<dbReference type="InterPro" id="IPR036736">
    <property type="entry name" value="ACP-like_sf"/>
</dbReference>
<sequence length="36" mass="3758">MRAELGLRVPVRVIMENPTPNALAALLADAVASAAR</sequence>
<evidence type="ECO:0000259" key="1">
    <source>
        <dbReference type="PROSITE" id="PS50075"/>
    </source>
</evidence>
<evidence type="ECO:0000313" key="2">
    <source>
        <dbReference type="EMBL" id="ATE54379.1"/>
    </source>
</evidence>
<dbReference type="Gene3D" id="1.10.1200.10">
    <property type="entry name" value="ACP-like"/>
    <property type="match status" value="1"/>
</dbReference>
<protein>
    <recommendedName>
        <fullName evidence="1">Carrier domain-containing protein</fullName>
    </recommendedName>
</protein>
<dbReference type="KEGG" id="apre:CNX65_14655"/>
<keyword evidence="3" id="KW-1185">Reference proteome</keyword>
<name>A0A290Z5Y2_9PSEU</name>
<dbReference type="SUPFAM" id="SSF47336">
    <property type="entry name" value="ACP-like"/>
    <property type="match status" value="1"/>
</dbReference>
<dbReference type="EMBL" id="CP023445">
    <property type="protein sequence ID" value="ATE54379.1"/>
    <property type="molecule type" value="Genomic_DNA"/>
</dbReference>
<feature type="domain" description="Carrier" evidence="1">
    <location>
        <begin position="1"/>
        <end position="31"/>
    </location>
</feature>
<dbReference type="RefSeq" id="WP_096493470.1">
    <property type="nucleotide sequence ID" value="NZ_CP023445.1"/>
</dbReference>
<dbReference type="PROSITE" id="PS50075">
    <property type="entry name" value="CARRIER"/>
    <property type="match status" value="1"/>
</dbReference>
<dbReference type="InterPro" id="IPR009081">
    <property type="entry name" value="PP-bd_ACP"/>
</dbReference>
<organism evidence="2 3">
    <name type="scientific">Actinosynnema pretiosum</name>
    <dbReference type="NCBI Taxonomy" id="42197"/>
    <lineage>
        <taxon>Bacteria</taxon>
        <taxon>Bacillati</taxon>
        <taxon>Actinomycetota</taxon>
        <taxon>Actinomycetes</taxon>
        <taxon>Pseudonocardiales</taxon>
        <taxon>Pseudonocardiaceae</taxon>
        <taxon>Actinosynnema</taxon>
    </lineage>
</organism>
<dbReference type="AlphaFoldDB" id="A0A290Z5Y2"/>
<dbReference type="Proteomes" id="UP000218505">
    <property type="component" value="Chromosome"/>
</dbReference>
<proteinExistence type="predicted"/>
<accession>A0A290Z5Y2</accession>